<reference evidence="4" key="1">
    <citation type="submission" date="2023-07" db="EMBL/GenBank/DDBJ databases">
        <title>Genomic Encyclopedia of Type Strains, Phase IV (KMG-IV): sequencing the most valuable type-strain genomes for metagenomic binning, comparative biology and taxonomic classification.</title>
        <authorList>
            <person name="Goeker M."/>
        </authorList>
    </citation>
    <scope>NUCLEOTIDE SEQUENCE</scope>
    <source>
        <strain evidence="4">DSM 19659</strain>
    </source>
</reference>
<evidence type="ECO:0000256" key="1">
    <source>
        <dbReference type="ARBA" id="ARBA00005254"/>
    </source>
</evidence>
<proteinExistence type="inferred from homology"/>
<dbReference type="Pfam" id="PF00378">
    <property type="entry name" value="ECH_1"/>
    <property type="match status" value="1"/>
</dbReference>
<dbReference type="PROSITE" id="PS00166">
    <property type="entry name" value="ENOYL_COA_HYDRATASE"/>
    <property type="match status" value="1"/>
</dbReference>
<dbReference type="CDD" id="cd06558">
    <property type="entry name" value="crotonase-like"/>
    <property type="match status" value="1"/>
</dbReference>
<dbReference type="GO" id="GO:0016829">
    <property type="term" value="F:lyase activity"/>
    <property type="evidence" value="ECO:0007669"/>
    <property type="project" value="UniProtKB-KW"/>
</dbReference>
<dbReference type="EMBL" id="JAUSTO010000027">
    <property type="protein sequence ID" value="MDQ0153633.1"/>
    <property type="molecule type" value="Genomic_DNA"/>
</dbReference>
<dbReference type="RefSeq" id="WP_307255516.1">
    <property type="nucleotide sequence ID" value="NZ_JAUSTO010000027.1"/>
</dbReference>
<accession>A0AAE3VCR4</accession>
<comment type="caution">
    <text evidence="4">The sequence shown here is derived from an EMBL/GenBank/DDBJ whole genome shotgun (WGS) entry which is preliminary data.</text>
</comment>
<dbReference type="InterPro" id="IPR001753">
    <property type="entry name" value="Enoyl-CoA_hydra/iso"/>
</dbReference>
<dbReference type="InterPro" id="IPR018376">
    <property type="entry name" value="Enoyl-CoA_hyd/isom_CS"/>
</dbReference>
<dbReference type="Gene3D" id="1.10.12.10">
    <property type="entry name" value="Lyase 2-enoyl-coa Hydratase, Chain A, domain 2"/>
    <property type="match status" value="1"/>
</dbReference>
<dbReference type="Proteomes" id="UP001241537">
    <property type="component" value="Unassembled WGS sequence"/>
</dbReference>
<evidence type="ECO:0000313" key="5">
    <source>
        <dbReference type="Proteomes" id="UP001241537"/>
    </source>
</evidence>
<dbReference type="PANTHER" id="PTHR11941:SF54">
    <property type="entry name" value="ENOYL-COA HYDRATASE, MITOCHONDRIAL"/>
    <property type="match status" value="1"/>
</dbReference>
<dbReference type="GO" id="GO:0006635">
    <property type="term" value="P:fatty acid beta-oxidation"/>
    <property type="evidence" value="ECO:0007669"/>
    <property type="project" value="TreeGrafter"/>
</dbReference>
<gene>
    <name evidence="4" type="ORF">J2S20_002355</name>
</gene>
<dbReference type="InterPro" id="IPR014748">
    <property type="entry name" value="Enoyl-CoA_hydra_C"/>
</dbReference>
<evidence type="ECO:0000313" key="4">
    <source>
        <dbReference type="EMBL" id="MDQ0153633.1"/>
    </source>
</evidence>
<sequence>MNYKNKLILVEKPRKNVALITLNNPPLNLVTLDLCAELRETLFTLEQDDDVRVIVLTGSGQRAFCVGSDIKEFPQVWDNVIGKKLQKENETFNCIEFLEKPVIAAIEGVVCGGGYEMAMACDLRIMSDASKIAQPEINLGVFPGSGGLFRLPRIVGAAKAMEMMFLGEFIEADECLRLGLVNRLAPAGYVVSAALDMAEKIGQKPFEAIKLIKKGVREIGSSGSAECFYKNLEFSKDVFKTPDCAEGVDAFLQKRTPKFK</sequence>
<dbReference type="SUPFAM" id="SSF52096">
    <property type="entry name" value="ClpP/crotonase"/>
    <property type="match status" value="1"/>
</dbReference>
<dbReference type="AlphaFoldDB" id="A0AAE3VCR4"/>
<dbReference type="FunFam" id="3.90.226.10:FF:000009">
    <property type="entry name" value="Carnitinyl-CoA dehydratase"/>
    <property type="match status" value="1"/>
</dbReference>
<protein>
    <submittedName>
        <fullName evidence="4">Enoyl-CoA hydratase/carnithine racemase</fullName>
    </submittedName>
</protein>
<comment type="similarity">
    <text evidence="1 3">Belongs to the enoyl-CoA hydratase/isomerase family.</text>
</comment>
<dbReference type="Gene3D" id="3.90.226.10">
    <property type="entry name" value="2-enoyl-CoA Hydratase, Chain A, domain 1"/>
    <property type="match status" value="1"/>
</dbReference>
<organism evidence="4 5">
    <name type="scientific">Moryella indoligenes</name>
    <dbReference type="NCBI Taxonomy" id="371674"/>
    <lineage>
        <taxon>Bacteria</taxon>
        <taxon>Bacillati</taxon>
        <taxon>Bacillota</taxon>
        <taxon>Clostridia</taxon>
        <taxon>Lachnospirales</taxon>
        <taxon>Lachnospiraceae</taxon>
        <taxon>Moryella</taxon>
    </lineage>
</organism>
<dbReference type="InterPro" id="IPR029045">
    <property type="entry name" value="ClpP/crotonase-like_dom_sf"/>
</dbReference>
<evidence type="ECO:0000256" key="2">
    <source>
        <dbReference type="ARBA" id="ARBA00023239"/>
    </source>
</evidence>
<keyword evidence="5" id="KW-1185">Reference proteome</keyword>
<dbReference type="PANTHER" id="PTHR11941">
    <property type="entry name" value="ENOYL-COA HYDRATASE-RELATED"/>
    <property type="match status" value="1"/>
</dbReference>
<evidence type="ECO:0000256" key="3">
    <source>
        <dbReference type="RuleBase" id="RU003707"/>
    </source>
</evidence>
<keyword evidence="2" id="KW-0456">Lyase</keyword>
<name>A0AAE3VCR4_9FIRM</name>